<evidence type="ECO:0000313" key="3">
    <source>
        <dbReference type="EMBL" id="KAK7427508.1"/>
    </source>
</evidence>
<feature type="compositionally biased region" description="Basic and acidic residues" evidence="1">
    <location>
        <begin position="23"/>
        <end position="33"/>
    </location>
</feature>
<gene>
    <name evidence="3" type="ORF">QQZ08_005950</name>
</gene>
<feature type="region of interest" description="Disordered" evidence="1">
    <location>
        <begin position="1"/>
        <end position="36"/>
    </location>
</feature>
<proteinExistence type="predicted"/>
<sequence length="559" mass="62904">MPEPAHTDNDLNSPTGMPFAIPDRTRSLSRPRDSTPIVSITTASTSASASASVLDPASVLVPAAVLDSKFASSSASTSTAEAPSTSVSVVDSASVSIPVSETNSVSVAGAYQMPHPVPNRTSSKRKVLPWSQTFSNKSTEELRELQNNTDYQIASARKKAKRNISMDAEYWKSFSHLYQLHQNQVIVQSELACQAYMAQACCKDMTEDEWRNSDEAGRLEIQLRGWQQFESIANKHTERLEKRLSSGRESWLRIFSTSKVGLNLNGGVGRRDSSDQSNFAEKMEEAYCPSPPAEDHRWDPVLQCWGYRSIVKAAHLYPWRQVNGMDFIFGKGAQKEIFSPLNGLFLHEIIEDALNKGLVAIVPDVAMEPKNPEFPQEDQDERQQRIRNWESQHVKEYKLIVVNKASPVVMKSKFYGNSLGVSTILDLHDRKLVFKTNFRPRARYIWWTFLNTILHVSWNSDNNVQHAEIRKVTRYWGTRGRYVKQNMLLGYVEELGQDVDSILEYATDDEGEEQPDFGAVGVVVDEAVHRAASYGRGDEDDSSDDGDEEYNKVYELLST</sequence>
<dbReference type="Proteomes" id="UP001498421">
    <property type="component" value="Unassembled WGS sequence"/>
</dbReference>
<dbReference type="InterPro" id="IPR003615">
    <property type="entry name" value="HNH_nuc"/>
</dbReference>
<feature type="domain" description="HNH nuclease" evidence="2">
    <location>
        <begin position="310"/>
        <end position="362"/>
    </location>
</feature>
<comment type="caution">
    <text evidence="3">The sequence shown here is derived from an EMBL/GenBank/DDBJ whole genome shotgun (WGS) entry which is preliminary data.</text>
</comment>
<name>A0ABR1I1Y1_9HYPO</name>
<dbReference type="Pfam" id="PF13391">
    <property type="entry name" value="HNH_2"/>
    <property type="match status" value="1"/>
</dbReference>
<organism evidence="3 4">
    <name type="scientific">Neonectria magnoliae</name>
    <dbReference type="NCBI Taxonomy" id="2732573"/>
    <lineage>
        <taxon>Eukaryota</taxon>
        <taxon>Fungi</taxon>
        <taxon>Dikarya</taxon>
        <taxon>Ascomycota</taxon>
        <taxon>Pezizomycotina</taxon>
        <taxon>Sordariomycetes</taxon>
        <taxon>Hypocreomycetidae</taxon>
        <taxon>Hypocreales</taxon>
        <taxon>Nectriaceae</taxon>
        <taxon>Neonectria</taxon>
    </lineage>
</organism>
<evidence type="ECO:0000259" key="2">
    <source>
        <dbReference type="Pfam" id="PF13391"/>
    </source>
</evidence>
<evidence type="ECO:0000313" key="4">
    <source>
        <dbReference type="Proteomes" id="UP001498421"/>
    </source>
</evidence>
<reference evidence="3 4" key="1">
    <citation type="journal article" date="2025" name="Microbiol. Resour. Announc.">
        <title>Draft genome sequences for Neonectria magnoliae and Neonectria punicea, canker pathogens of Liriodendron tulipifera and Acer saccharum in West Virginia.</title>
        <authorList>
            <person name="Petronek H.M."/>
            <person name="Kasson M.T."/>
            <person name="Metheny A.M."/>
            <person name="Stauder C.M."/>
            <person name="Lovett B."/>
            <person name="Lynch S.C."/>
            <person name="Garnas J.R."/>
            <person name="Kasson L.R."/>
            <person name="Stajich J.E."/>
        </authorList>
    </citation>
    <scope>NUCLEOTIDE SEQUENCE [LARGE SCALE GENOMIC DNA]</scope>
    <source>
        <strain evidence="3 4">NRRL 64651</strain>
    </source>
</reference>
<protein>
    <recommendedName>
        <fullName evidence="2">HNH nuclease domain-containing protein</fullName>
    </recommendedName>
</protein>
<accession>A0ABR1I1Y1</accession>
<keyword evidence="4" id="KW-1185">Reference proteome</keyword>
<dbReference type="EMBL" id="JAZAVK010000052">
    <property type="protein sequence ID" value="KAK7427508.1"/>
    <property type="molecule type" value="Genomic_DNA"/>
</dbReference>
<evidence type="ECO:0000256" key="1">
    <source>
        <dbReference type="SAM" id="MobiDB-lite"/>
    </source>
</evidence>